<dbReference type="EMBL" id="ABCS01000072">
    <property type="protein sequence ID" value="EDM76103.1"/>
    <property type="molecule type" value="Genomic_DNA"/>
</dbReference>
<keyword evidence="1" id="KW-0472">Membrane</keyword>
<comment type="caution">
    <text evidence="3">The sequence shown here is derived from an EMBL/GenBank/DDBJ whole genome shotgun (WGS) entry which is preliminary data.</text>
</comment>
<protein>
    <recommendedName>
        <fullName evidence="2">Lnb N-terminal periplasmic domain-containing protein</fullName>
    </recommendedName>
</protein>
<dbReference type="eggNOG" id="ENOG502Z87C">
    <property type="taxonomic scope" value="Bacteria"/>
</dbReference>
<evidence type="ECO:0000259" key="2">
    <source>
        <dbReference type="Pfam" id="PF13387"/>
    </source>
</evidence>
<feature type="domain" description="Lnb N-terminal periplasmic" evidence="2">
    <location>
        <begin position="20"/>
        <end position="161"/>
    </location>
</feature>
<sequence>MLLSHLAAAALLLSAPQIDVYTMGTGDALFHRFGHAAICTVDDERPERSVCFNYGTTDFGSPPRELGWAFVQGDAPFWVSKWRLDRMLAVYVAEDRTVWRQRLPLTPAQAEAVAAKLEADAAQFDGESPEANYDYHHFQDNCTTRIRDLLDEATEGALSLDSGTSTKRSYREYGEQGLADMPLIPALGQLLVGRAADEEIDAWQAMFLPRYLRSELEQRLAATPELVHARQGPPPVHADTRGSSLPYLLGFVSLPCAPALAGLAWPRASRVCFGIAGALLGLVGLALWALALISQMPELRYNEALLLFWPTDLGVGLMRAEHRRRYALVRVAVLLACGLGLALGVLRQPLALISLAALVPMGLLAWAESRALGPTDPSRG</sequence>
<keyword evidence="4" id="KW-1185">Reference proteome</keyword>
<feature type="transmembrane region" description="Helical" evidence="1">
    <location>
        <begin position="245"/>
        <end position="265"/>
    </location>
</feature>
<dbReference type="Proteomes" id="UP000005801">
    <property type="component" value="Unassembled WGS sequence"/>
</dbReference>
<dbReference type="STRING" id="391625.PPSIR1_31248"/>
<keyword evidence="1" id="KW-0812">Transmembrane</keyword>
<name>A6GDB2_9BACT</name>
<dbReference type="Pfam" id="PF13387">
    <property type="entry name" value="Lnb_N"/>
    <property type="match status" value="1"/>
</dbReference>
<feature type="transmembrane region" description="Helical" evidence="1">
    <location>
        <begin position="327"/>
        <end position="344"/>
    </location>
</feature>
<evidence type="ECO:0000256" key="1">
    <source>
        <dbReference type="SAM" id="Phobius"/>
    </source>
</evidence>
<reference evidence="3 4" key="1">
    <citation type="submission" date="2007-06" db="EMBL/GenBank/DDBJ databases">
        <authorList>
            <person name="Shimkets L."/>
            <person name="Ferriera S."/>
            <person name="Johnson J."/>
            <person name="Kravitz S."/>
            <person name="Beeson K."/>
            <person name="Sutton G."/>
            <person name="Rogers Y.-H."/>
            <person name="Friedman R."/>
            <person name="Frazier M."/>
            <person name="Venter J.C."/>
        </authorList>
    </citation>
    <scope>NUCLEOTIDE SEQUENCE [LARGE SCALE GENOMIC DNA]</scope>
    <source>
        <strain evidence="3 4">SIR-1</strain>
    </source>
</reference>
<dbReference type="RefSeq" id="WP_006974702.1">
    <property type="nucleotide sequence ID" value="NZ_ABCS01000072.1"/>
</dbReference>
<feature type="transmembrane region" description="Helical" evidence="1">
    <location>
        <begin position="350"/>
        <end position="367"/>
    </location>
</feature>
<feature type="transmembrane region" description="Helical" evidence="1">
    <location>
        <begin position="272"/>
        <end position="293"/>
    </location>
</feature>
<evidence type="ECO:0000313" key="4">
    <source>
        <dbReference type="Proteomes" id="UP000005801"/>
    </source>
</evidence>
<gene>
    <name evidence="3" type="ORF">PPSIR1_31248</name>
</gene>
<keyword evidence="1" id="KW-1133">Transmembrane helix</keyword>
<dbReference type="OrthoDB" id="5490204at2"/>
<accession>A6GDB2</accession>
<evidence type="ECO:0000313" key="3">
    <source>
        <dbReference type="EMBL" id="EDM76103.1"/>
    </source>
</evidence>
<dbReference type="AlphaFoldDB" id="A6GDB2"/>
<proteinExistence type="predicted"/>
<organism evidence="3 4">
    <name type="scientific">Plesiocystis pacifica SIR-1</name>
    <dbReference type="NCBI Taxonomy" id="391625"/>
    <lineage>
        <taxon>Bacteria</taxon>
        <taxon>Pseudomonadati</taxon>
        <taxon>Myxococcota</taxon>
        <taxon>Polyangia</taxon>
        <taxon>Nannocystales</taxon>
        <taxon>Nannocystaceae</taxon>
        <taxon>Plesiocystis</taxon>
    </lineage>
</organism>
<dbReference type="InterPro" id="IPR025178">
    <property type="entry name" value="Lnb_N"/>
</dbReference>